<keyword evidence="7" id="KW-0132">Cell division</keyword>
<evidence type="ECO:0000256" key="2">
    <source>
        <dbReference type="ARBA" id="ARBA00004496"/>
    </source>
</evidence>
<evidence type="ECO:0000256" key="8">
    <source>
        <dbReference type="ARBA" id="ARBA00022776"/>
    </source>
</evidence>
<evidence type="ECO:0000313" key="13">
    <source>
        <dbReference type="RefSeq" id="XP_018334355.2"/>
    </source>
</evidence>
<dbReference type="AlphaFoldDB" id="A0A1W4XPN3"/>
<dbReference type="InParanoid" id="A0A1W4XPN3"/>
<evidence type="ECO:0000256" key="10">
    <source>
        <dbReference type="ARBA" id="ARBA00023306"/>
    </source>
</evidence>
<evidence type="ECO:0000256" key="11">
    <source>
        <dbReference type="SAM" id="MobiDB-lite"/>
    </source>
</evidence>
<protein>
    <recommendedName>
        <fullName evidence="4">Condensin complex subunit 2</fullName>
    </recommendedName>
</protein>
<evidence type="ECO:0000256" key="7">
    <source>
        <dbReference type="ARBA" id="ARBA00022618"/>
    </source>
</evidence>
<dbReference type="Pfam" id="PF05786">
    <property type="entry name" value="Cnd2"/>
    <property type="match status" value="2"/>
</dbReference>
<name>A0A1W4XPN3_AGRPL</name>
<accession>A0A1W4XPN3</accession>
<keyword evidence="6" id="KW-0963">Cytoplasm</keyword>
<evidence type="ECO:0000256" key="4">
    <source>
        <dbReference type="ARBA" id="ARBA00016065"/>
    </source>
</evidence>
<dbReference type="STRING" id="224129.A0A1W4XPN3"/>
<dbReference type="KEGG" id="apln:108743323"/>
<evidence type="ECO:0000256" key="3">
    <source>
        <dbReference type="ARBA" id="ARBA00009471"/>
    </source>
</evidence>
<keyword evidence="8" id="KW-0498">Mitosis</keyword>
<dbReference type="GO" id="GO:0003682">
    <property type="term" value="F:chromatin binding"/>
    <property type="evidence" value="ECO:0007669"/>
    <property type="project" value="TreeGrafter"/>
</dbReference>
<keyword evidence="12" id="KW-1185">Reference proteome</keyword>
<dbReference type="Proteomes" id="UP000192223">
    <property type="component" value="Unplaced"/>
</dbReference>
<feature type="region of interest" description="Disordered" evidence="11">
    <location>
        <begin position="161"/>
        <end position="199"/>
    </location>
</feature>
<evidence type="ECO:0000256" key="1">
    <source>
        <dbReference type="ARBA" id="ARBA00004286"/>
    </source>
</evidence>
<evidence type="ECO:0000256" key="9">
    <source>
        <dbReference type="ARBA" id="ARBA00023067"/>
    </source>
</evidence>
<evidence type="ECO:0000313" key="12">
    <source>
        <dbReference type="Proteomes" id="UP000192223"/>
    </source>
</evidence>
<dbReference type="OrthoDB" id="362021at2759"/>
<keyword evidence="9" id="KW-0226">DNA condensation</keyword>
<dbReference type="RefSeq" id="XP_018334355.2">
    <property type="nucleotide sequence ID" value="XM_018478853.2"/>
</dbReference>
<feature type="compositionally biased region" description="Acidic residues" evidence="11">
    <location>
        <begin position="171"/>
        <end position="187"/>
    </location>
</feature>
<dbReference type="GeneID" id="108743323"/>
<reference evidence="13" key="1">
    <citation type="submission" date="2025-08" db="UniProtKB">
        <authorList>
            <consortium name="RefSeq"/>
        </authorList>
    </citation>
    <scope>IDENTIFICATION</scope>
    <source>
        <tissue evidence="13">Entire body</tissue>
    </source>
</reference>
<keyword evidence="5" id="KW-0158">Chromosome</keyword>
<keyword evidence="10" id="KW-0131">Cell cycle</keyword>
<dbReference type="GO" id="GO:0005737">
    <property type="term" value="C:cytoplasm"/>
    <property type="evidence" value="ECO:0007669"/>
    <property type="project" value="UniProtKB-SubCell"/>
</dbReference>
<dbReference type="GO" id="GO:0051301">
    <property type="term" value="P:cell division"/>
    <property type="evidence" value="ECO:0007669"/>
    <property type="project" value="UniProtKB-KW"/>
</dbReference>
<comment type="similarity">
    <text evidence="3">Belongs to the CND2 (condensin subunit 2) family.</text>
</comment>
<dbReference type="GO" id="GO:0000796">
    <property type="term" value="C:condensin complex"/>
    <property type="evidence" value="ECO:0007669"/>
    <property type="project" value="InterPro"/>
</dbReference>
<organism evidence="12 13">
    <name type="scientific">Agrilus planipennis</name>
    <name type="common">Emerald ash borer</name>
    <name type="synonym">Agrilus marcopoli</name>
    <dbReference type="NCBI Taxonomy" id="224129"/>
    <lineage>
        <taxon>Eukaryota</taxon>
        <taxon>Metazoa</taxon>
        <taxon>Ecdysozoa</taxon>
        <taxon>Arthropoda</taxon>
        <taxon>Hexapoda</taxon>
        <taxon>Insecta</taxon>
        <taxon>Pterygota</taxon>
        <taxon>Neoptera</taxon>
        <taxon>Endopterygota</taxon>
        <taxon>Coleoptera</taxon>
        <taxon>Polyphaga</taxon>
        <taxon>Elateriformia</taxon>
        <taxon>Buprestoidea</taxon>
        <taxon>Buprestidae</taxon>
        <taxon>Agrilinae</taxon>
        <taxon>Agrilus</taxon>
    </lineage>
</organism>
<dbReference type="PANTHER" id="PTHR13108">
    <property type="entry name" value="CONDENSIN COMPLEX SUBUNIT 2"/>
    <property type="match status" value="1"/>
</dbReference>
<proteinExistence type="inferred from homology"/>
<dbReference type="GO" id="GO:0007076">
    <property type="term" value="P:mitotic chromosome condensation"/>
    <property type="evidence" value="ECO:0007669"/>
    <property type="project" value="InterPro"/>
</dbReference>
<gene>
    <name evidence="13" type="primary">LOC108743323</name>
</gene>
<sequence>MNCSTSLGTPRNKLTNAAVPIVRLTNIALGSPLRKSLLRKSVAPQPVIDQDDESERLKRRSVADVERRISNVVFPDLTLRSEQEIHEHFQLCLKLFVENKINAKNVWDLKMIDYMPVVLESKKQLRDYLQLGGTSLDVSAKIYGLRVDDVHSNAIKLAHNMTRATNKKGEGDEENQDGNEGPPDVEDKENRTSKKRKRKTLKNKNTIVKNIKSITGQIPVLVNNCFQTRSGVDFNSITDLRTNTMLMHPYGHQFMNLNNDPAWMTYAMVDEEFKKESEIMRPWRLPVEIEEFHICDPFTGFEVDTWDPEQDSHLMDSPNSSFNDVIVFNENGVPVPELDGSIHSFADLHGYETEVAGSSEDERVEAHTAIHVEPEFITDFRPEERNTVSGEYSYATFSHSADNQFQKQLLAGPSHWKFKHIRPTVRKFSGVVEEHQQKPKRPRKKQKLDRDHVDILNLSLFDENLKYKPRKNPIKYDPERITQQQILFEDKFLSMDIPLLSKPQFIKTNYVDLPKDGVEDEVTPYNYQNPLDSEYCSQPALPAFDDGGVDDNDDGPLEEELELVTEKCANVEPEMLADVGQLLGDNLVEAPQMVKKNFINYALQPKKLNIKRLKNAVRRCLVTDENKHLSEEQLKALPIRPTRFRNIYLRLPRLMSGSEKKELSCATIFVALLHLVNEHQLEIIKDPNNMIDFEIKK</sequence>
<dbReference type="InterPro" id="IPR022816">
    <property type="entry name" value="Condensin_barren_su2"/>
</dbReference>
<dbReference type="FunCoup" id="A0A1W4XPN3">
    <property type="interactions" value="1001"/>
</dbReference>
<evidence type="ECO:0000256" key="5">
    <source>
        <dbReference type="ARBA" id="ARBA00022454"/>
    </source>
</evidence>
<comment type="subcellular location">
    <subcellularLocation>
        <location evidence="1">Chromosome</location>
    </subcellularLocation>
    <subcellularLocation>
        <location evidence="2">Cytoplasm</location>
    </subcellularLocation>
</comment>
<evidence type="ECO:0000256" key="6">
    <source>
        <dbReference type="ARBA" id="ARBA00022490"/>
    </source>
</evidence>
<dbReference type="PANTHER" id="PTHR13108:SF9">
    <property type="entry name" value="CONDENSIN COMPLEX SUBUNIT 2"/>
    <property type="match status" value="1"/>
</dbReference>